<keyword evidence="5 18" id="KW-0548">Nucleotidyltransferase</keyword>
<comment type="catalytic activity">
    <reaction evidence="14 18">
        <text>DNA(n) + a 2'-deoxyribonucleoside 5'-triphosphate = DNA(n+1) + diphosphate</text>
        <dbReference type="Rhea" id="RHEA:22508"/>
        <dbReference type="Rhea" id="RHEA-COMP:17339"/>
        <dbReference type="Rhea" id="RHEA-COMP:17340"/>
        <dbReference type="ChEBI" id="CHEBI:33019"/>
        <dbReference type="ChEBI" id="CHEBI:61560"/>
        <dbReference type="ChEBI" id="CHEBI:173112"/>
        <dbReference type="EC" id="2.7.7.7"/>
    </reaction>
</comment>
<evidence type="ECO:0000256" key="16">
    <source>
        <dbReference type="PIRSR" id="PIRSR606309-2"/>
    </source>
</evidence>
<dbReference type="NCBIfam" id="NF004316">
    <property type="entry name" value="PRK05711.1"/>
    <property type="match status" value="1"/>
</dbReference>
<dbReference type="SMART" id="SM00479">
    <property type="entry name" value="EXOIII"/>
    <property type="match status" value="1"/>
</dbReference>
<keyword evidence="12 18" id="KW-0239">DNA-directed DNA polymerase</keyword>
<dbReference type="CDD" id="cd06131">
    <property type="entry name" value="DNA_pol_III_epsilon_Ecoli_like"/>
    <property type="match status" value="1"/>
</dbReference>
<reference evidence="21" key="1">
    <citation type="submission" date="2017-08" db="EMBL/GenBank/DDBJ databases">
        <title>A dynamic microbial community with high functional redundancy inhabits the cold, oxic subseafloor aquifer.</title>
        <authorList>
            <person name="Tully B.J."/>
            <person name="Wheat C.G."/>
            <person name="Glazer B.T."/>
            <person name="Huber J.A."/>
        </authorList>
    </citation>
    <scope>NUCLEOTIDE SEQUENCE [LARGE SCALE GENOMIC DNA]</scope>
</reference>
<comment type="cofactor">
    <cofactor evidence="1 18">
        <name>Mn(2+)</name>
        <dbReference type="ChEBI" id="CHEBI:29035"/>
    </cofactor>
</comment>
<comment type="cofactor">
    <cofactor evidence="17">
        <name>Mg(2+)</name>
        <dbReference type="ChEBI" id="CHEBI:18420"/>
    </cofactor>
    <cofactor evidence="17">
        <name>Mn(2+)</name>
        <dbReference type="ChEBI" id="CHEBI:29035"/>
    </cofactor>
    <text evidence="17">Binds 2 divalent metal cations. Magnesium or manganese.</text>
</comment>
<dbReference type="SUPFAM" id="SSF53098">
    <property type="entry name" value="Ribonuclease H-like"/>
    <property type="match status" value="1"/>
</dbReference>
<protein>
    <recommendedName>
        <fullName evidence="3 18">DNA polymerase III subunit epsilon</fullName>
        <ecNumber evidence="2 18">2.7.7.7</ecNumber>
    </recommendedName>
</protein>
<dbReference type="GO" id="GO:0046872">
    <property type="term" value="F:metal ion binding"/>
    <property type="evidence" value="ECO:0007669"/>
    <property type="project" value="UniProtKB-KW"/>
</dbReference>
<feature type="binding site" evidence="17">
    <location>
        <position position="7"/>
    </location>
    <ligand>
        <name>a divalent metal cation</name>
        <dbReference type="ChEBI" id="CHEBI:60240"/>
        <label>1</label>
        <note>catalytic</note>
    </ligand>
</feature>
<evidence type="ECO:0000256" key="14">
    <source>
        <dbReference type="ARBA" id="ARBA00049244"/>
    </source>
</evidence>
<sequence>MRQVVLDTETTGLDPQQGHRIIEIGCVEIDNRRLTGKHFQCYVNPEREVDEGAFEVHGLSNEFLADKPRFSQVVDEFLNFVKGAELVIHNAAFDMGFLNSELAKLEPKQVKLETHCQVLDTLALARAKHPGQRNNLDALCKRYGIDNTHRSLHGALLDAEILADVYLLMTSGQSSLLLKDEDNTEQLRQGIKRIDSNRPALAVISASEQELNDHGERLASIEKTSESGCFWLELEK</sequence>
<evidence type="ECO:0000256" key="1">
    <source>
        <dbReference type="ARBA" id="ARBA00001936"/>
    </source>
</evidence>
<evidence type="ECO:0000256" key="7">
    <source>
        <dbReference type="ARBA" id="ARBA00022722"/>
    </source>
</evidence>
<evidence type="ECO:0000256" key="9">
    <source>
        <dbReference type="ARBA" id="ARBA00022801"/>
    </source>
</evidence>
<keyword evidence="9 18" id="KW-0378">Hydrolase</keyword>
<dbReference type="Pfam" id="PF00929">
    <property type="entry name" value="RNase_T"/>
    <property type="match status" value="1"/>
</dbReference>
<feature type="binding site" evidence="16">
    <location>
        <position position="158"/>
    </location>
    <ligand>
        <name>substrate</name>
    </ligand>
</feature>
<keyword evidence="11 17" id="KW-0460">Magnesium</keyword>
<evidence type="ECO:0000259" key="19">
    <source>
        <dbReference type="SMART" id="SM00479"/>
    </source>
</evidence>
<organism evidence="20 21">
    <name type="scientific">SAR86 cluster bacterium</name>
    <dbReference type="NCBI Taxonomy" id="2030880"/>
    <lineage>
        <taxon>Bacteria</taxon>
        <taxon>Pseudomonadati</taxon>
        <taxon>Pseudomonadota</taxon>
        <taxon>Gammaproteobacteria</taxon>
        <taxon>SAR86 cluster</taxon>
    </lineage>
</organism>
<evidence type="ECO:0000256" key="8">
    <source>
        <dbReference type="ARBA" id="ARBA00022723"/>
    </source>
</evidence>
<accession>A0A2A4MVP5</accession>
<dbReference type="GO" id="GO:0005829">
    <property type="term" value="C:cytosol"/>
    <property type="evidence" value="ECO:0007669"/>
    <property type="project" value="TreeGrafter"/>
</dbReference>
<feature type="binding site" evidence="16">
    <location>
        <position position="57"/>
    </location>
    <ligand>
        <name>substrate</name>
    </ligand>
</feature>
<dbReference type="GO" id="GO:0003887">
    <property type="term" value="F:DNA-directed DNA polymerase activity"/>
    <property type="evidence" value="ECO:0007669"/>
    <property type="project" value="UniProtKB-KW"/>
</dbReference>
<proteinExistence type="predicted"/>
<evidence type="ECO:0000256" key="2">
    <source>
        <dbReference type="ARBA" id="ARBA00012417"/>
    </source>
</evidence>
<evidence type="ECO:0000256" key="13">
    <source>
        <dbReference type="ARBA" id="ARBA00023211"/>
    </source>
</evidence>
<keyword evidence="13 17" id="KW-0464">Manganese</keyword>
<evidence type="ECO:0000256" key="17">
    <source>
        <dbReference type="PIRSR" id="PIRSR606309-3"/>
    </source>
</evidence>
<comment type="function">
    <text evidence="18">DNA polymerase III is a complex, multichain enzyme responsible for most of the replicative synthesis in bacteria. The epsilon subunit contain the editing function and is a proofreading 3'-5' exonuclease.</text>
</comment>
<dbReference type="Proteomes" id="UP000218172">
    <property type="component" value="Unassembled WGS sequence"/>
</dbReference>
<dbReference type="GO" id="GO:0008408">
    <property type="term" value="F:3'-5' exonuclease activity"/>
    <property type="evidence" value="ECO:0007669"/>
    <property type="project" value="TreeGrafter"/>
</dbReference>
<feature type="binding site" evidence="17">
    <location>
        <position position="158"/>
    </location>
    <ligand>
        <name>a divalent metal cation</name>
        <dbReference type="ChEBI" id="CHEBI:60240"/>
        <label>1</label>
        <note>catalytic</note>
    </ligand>
</feature>
<feature type="binding site" evidence="17">
    <location>
        <position position="9"/>
    </location>
    <ligand>
        <name>a divalent metal cation</name>
        <dbReference type="ChEBI" id="CHEBI:60240"/>
        <label>1</label>
        <note>catalytic</note>
    </ligand>
</feature>
<comment type="subunit">
    <text evidence="18">DNA polymerase III contains a core (composed of alpha, epsilon and theta chains) that associates with a tau subunit. This core dimerizes to form the POLIII' complex. PolIII' associates with the gamma complex (composed of gamma, delta, delta', psi and chi chains) and with the beta chain to form the complete DNA polymerase III complex.</text>
</comment>
<dbReference type="InterPro" id="IPR006309">
    <property type="entry name" value="DnaQ_proteo"/>
</dbReference>
<dbReference type="GO" id="GO:0045004">
    <property type="term" value="P:DNA replication proofreading"/>
    <property type="evidence" value="ECO:0007669"/>
    <property type="project" value="TreeGrafter"/>
</dbReference>
<dbReference type="InterPro" id="IPR036397">
    <property type="entry name" value="RNaseH_sf"/>
</dbReference>
<dbReference type="EMBL" id="NVQR01000007">
    <property type="protein sequence ID" value="PCH63827.1"/>
    <property type="molecule type" value="Genomic_DNA"/>
</dbReference>
<dbReference type="InterPro" id="IPR006054">
    <property type="entry name" value="DnaQ"/>
</dbReference>
<dbReference type="Gene3D" id="3.30.420.10">
    <property type="entry name" value="Ribonuclease H-like superfamily/Ribonuclease H"/>
    <property type="match status" value="1"/>
</dbReference>
<dbReference type="NCBIfam" id="TIGR00573">
    <property type="entry name" value="dnaq"/>
    <property type="match status" value="1"/>
</dbReference>
<dbReference type="GO" id="GO:0003677">
    <property type="term" value="F:DNA binding"/>
    <property type="evidence" value="ECO:0007669"/>
    <property type="project" value="InterPro"/>
</dbReference>
<dbReference type="PANTHER" id="PTHR30231">
    <property type="entry name" value="DNA POLYMERASE III SUBUNIT EPSILON"/>
    <property type="match status" value="1"/>
</dbReference>
<evidence type="ECO:0000256" key="6">
    <source>
        <dbReference type="ARBA" id="ARBA00022705"/>
    </source>
</evidence>
<evidence type="ECO:0000256" key="4">
    <source>
        <dbReference type="ARBA" id="ARBA00022679"/>
    </source>
</evidence>
<evidence type="ECO:0000256" key="10">
    <source>
        <dbReference type="ARBA" id="ARBA00022839"/>
    </source>
</evidence>
<keyword evidence="6 18" id="KW-0235">DNA replication</keyword>
<evidence type="ECO:0000256" key="12">
    <source>
        <dbReference type="ARBA" id="ARBA00022932"/>
    </source>
</evidence>
<keyword evidence="4 18" id="KW-0808">Transferase</keyword>
<evidence type="ECO:0000313" key="20">
    <source>
        <dbReference type="EMBL" id="PCH63827.1"/>
    </source>
</evidence>
<dbReference type="PANTHER" id="PTHR30231:SF41">
    <property type="entry name" value="DNA POLYMERASE III SUBUNIT EPSILON"/>
    <property type="match status" value="1"/>
</dbReference>
<keyword evidence="10 18" id="KW-0269">Exonuclease</keyword>
<dbReference type="AlphaFoldDB" id="A0A2A4MVP5"/>
<dbReference type="FunFam" id="3.30.420.10:FF:000012">
    <property type="entry name" value="DNA polymerase III subunit epsilon"/>
    <property type="match status" value="1"/>
</dbReference>
<evidence type="ECO:0000256" key="11">
    <source>
        <dbReference type="ARBA" id="ARBA00022842"/>
    </source>
</evidence>
<keyword evidence="8 17" id="KW-0479">Metal-binding</keyword>
<gene>
    <name evidence="18" type="primary">dnaQ</name>
    <name evidence="20" type="ORF">COC19_00595</name>
</gene>
<evidence type="ECO:0000256" key="3">
    <source>
        <dbReference type="ARBA" id="ARBA00020352"/>
    </source>
</evidence>
<feature type="domain" description="Exonuclease" evidence="19">
    <location>
        <begin position="2"/>
        <end position="175"/>
    </location>
</feature>
<evidence type="ECO:0000313" key="21">
    <source>
        <dbReference type="Proteomes" id="UP000218172"/>
    </source>
</evidence>
<evidence type="ECO:0000256" key="18">
    <source>
        <dbReference type="RuleBase" id="RU364087"/>
    </source>
</evidence>
<feature type="binding site" evidence="16">
    <location>
        <position position="7"/>
    </location>
    <ligand>
        <name>substrate</name>
    </ligand>
</feature>
<dbReference type="EC" id="2.7.7.7" evidence="2 18"/>
<name>A0A2A4MVP5_9GAMM</name>
<keyword evidence="7 18" id="KW-0540">Nuclease</keyword>
<dbReference type="InterPro" id="IPR013520">
    <property type="entry name" value="Ribonucl_H"/>
</dbReference>
<evidence type="ECO:0000256" key="15">
    <source>
        <dbReference type="PIRSR" id="PIRSR606309-1"/>
    </source>
</evidence>
<dbReference type="NCBIfam" id="TIGR01406">
    <property type="entry name" value="dnaQ_proteo"/>
    <property type="match status" value="1"/>
</dbReference>
<dbReference type="InterPro" id="IPR012337">
    <property type="entry name" value="RNaseH-like_sf"/>
</dbReference>
<feature type="binding site" evidence="16">
    <location>
        <position position="9"/>
    </location>
    <ligand>
        <name>substrate</name>
    </ligand>
</feature>
<feature type="active site" description="Proton acceptor" evidence="15">
    <location>
        <position position="153"/>
    </location>
</feature>
<evidence type="ECO:0000256" key="5">
    <source>
        <dbReference type="ARBA" id="ARBA00022695"/>
    </source>
</evidence>
<comment type="caution">
    <text evidence="20">The sequence shown here is derived from an EMBL/GenBank/DDBJ whole genome shotgun (WGS) entry which is preliminary data.</text>
</comment>